<dbReference type="PANTHER" id="PTHR19372:SF7">
    <property type="entry name" value="SULFITE OXIDASE, MITOCHONDRIAL"/>
    <property type="match status" value="1"/>
</dbReference>
<dbReference type="PRINTS" id="PR00407">
    <property type="entry name" value="EUMOPTERIN"/>
</dbReference>
<dbReference type="GO" id="GO:0043546">
    <property type="term" value="F:molybdopterin cofactor binding"/>
    <property type="evidence" value="ECO:0007669"/>
    <property type="project" value="TreeGrafter"/>
</dbReference>
<gene>
    <name evidence="7" type="ORF">FR698_15840</name>
</gene>
<name>A0A5C7EHK6_9PROT</name>
<dbReference type="InterPro" id="IPR005066">
    <property type="entry name" value="MoCF_OxRdtse_dimer"/>
</dbReference>
<comment type="cofactor">
    <cofactor evidence="1">
        <name>Mo-molybdopterin</name>
        <dbReference type="ChEBI" id="CHEBI:71302"/>
    </cofactor>
</comment>
<evidence type="ECO:0000256" key="1">
    <source>
        <dbReference type="ARBA" id="ARBA00001924"/>
    </source>
</evidence>
<evidence type="ECO:0000313" key="7">
    <source>
        <dbReference type="EMBL" id="TXF10038.1"/>
    </source>
</evidence>
<dbReference type="PANTHER" id="PTHR19372">
    <property type="entry name" value="SULFITE REDUCTASE"/>
    <property type="match status" value="1"/>
</dbReference>
<organism evidence="7 8">
    <name type="scientific">Pelomicrobium methylotrophicum</name>
    <dbReference type="NCBI Taxonomy" id="2602750"/>
    <lineage>
        <taxon>Bacteria</taxon>
        <taxon>Pseudomonadati</taxon>
        <taxon>Pseudomonadota</taxon>
        <taxon>Hydrogenophilia</taxon>
        <taxon>Hydrogenophilia incertae sedis</taxon>
        <taxon>Pelomicrobium</taxon>
    </lineage>
</organism>
<proteinExistence type="predicted"/>
<keyword evidence="8" id="KW-1185">Reference proteome</keyword>
<dbReference type="AlphaFoldDB" id="A0A5C7EHK6"/>
<protein>
    <submittedName>
        <fullName evidence="7">Sulfite oxidase</fullName>
    </submittedName>
</protein>
<dbReference type="Proteomes" id="UP000321201">
    <property type="component" value="Unassembled WGS sequence"/>
</dbReference>
<dbReference type="RefSeq" id="WP_147801158.1">
    <property type="nucleotide sequence ID" value="NZ_VPFL01000037.1"/>
</dbReference>
<sequence>MSDSNPKAAAIPLTRNPFHCKESRIPIEGAFTREEVQLALRQVEMPLEALRYDTTPVGLHYTLNHFDIPALEASCYRLTVSGRVRRPLSLAIDDLLRFPQVTQRVTLECAGNGRGLMTPRYPSMPWMYGAIGTAEWTGVRLRDVLAEAELLPDAVELSFYGADRGFDNGVEHPYGRSLKPELALSEDVLIAFAMNGAPLSAQHGWPLRLVVPGWYGMASVKWLVRIEAIDRPFDGYQQVVGYHYRNSADDPGVPVTSLRVKSLMVPPGIPDWYTGTRIVDRDAMLVSGRAWSGNGVPVVRVEVAVDEDWYEASVEPPSFRFAWQAWRFKWHPVPGEHELLCRATDASGATQPLAPHWNWNGMGNNACQRVRVFVR</sequence>
<accession>A0A5C7EHK6</accession>
<feature type="domain" description="Oxidoreductase molybdopterin-binding" evidence="5">
    <location>
        <begin position="65"/>
        <end position="236"/>
    </location>
</feature>
<evidence type="ECO:0000256" key="3">
    <source>
        <dbReference type="ARBA" id="ARBA00022723"/>
    </source>
</evidence>
<reference evidence="7 8" key="1">
    <citation type="submission" date="2019-08" db="EMBL/GenBank/DDBJ databases">
        <title>Pelomicrobium methylotrophicum gen. nov., sp. nov. a moderately thermophilic, facultatively anaerobic, lithoautotrophic and methylotrophic bacterium isolated from a terrestrial mud volcano.</title>
        <authorList>
            <person name="Slobodkina G.B."/>
            <person name="Merkel A.Y."/>
            <person name="Slobodkin A.I."/>
        </authorList>
    </citation>
    <scope>NUCLEOTIDE SEQUENCE [LARGE SCALE GENOMIC DNA]</scope>
    <source>
        <strain evidence="7 8">SM250</strain>
    </source>
</reference>
<dbReference type="SUPFAM" id="SSF81296">
    <property type="entry name" value="E set domains"/>
    <property type="match status" value="1"/>
</dbReference>
<dbReference type="InParanoid" id="A0A5C7EHK6"/>
<dbReference type="SUPFAM" id="SSF56524">
    <property type="entry name" value="Oxidoreductase molybdopterin-binding domain"/>
    <property type="match status" value="1"/>
</dbReference>
<dbReference type="EMBL" id="VPFL01000037">
    <property type="protein sequence ID" value="TXF10038.1"/>
    <property type="molecule type" value="Genomic_DNA"/>
</dbReference>
<evidence type="ECO:0000259" key="5">
    <source>
        <dbReference type="Pfam" id="PF00174"/>
    </source>
</evidence>
<keyword evidence="3" id="KW-0479">Metal-binding</keyword>
<feature type="domain" description="Moybdenum cofactor oxidoreductase dimerisation" evidence="6">
    <location>
        <begin position="281"/>
        <end position="372"/>
    </location>
</feature>
<keyword evidence="4" id="KW-0560">Oxidoreductase</keyword>
<dbReference type="Pfam" id="PF03404">
    <property type="entry name" value="Mo-co_dimer"/>
    <property type="match status" value="1"/>
</dbReference>
<evidence type="ECO:0000256" key="4">
    <source>
        <dbReference type="ARBA" id="ARBA00023002"/>
    </source>
</evidence>
<dbReference type="CDD" id="cd02110">
    <property type="entry name" value="SO_family_Moco_dimer"/>
    <property type="match status" value="1"/>
</dbReference>
<dbReference type="GO" id="GO:0020037">
    <property type="term" value="F:heme binding"/>
    <property type="evidence" value="ECO:0007669"/>
    <property type="project" value="TreeGrafter"/>
</dbReference>
<dbReference type="GO" id="GO:0008482">
    <property type="term" value="F:sulfite oxidase activity"/>
    <property type="evidence" value="ECO:0007669"/>
    <property type="project" value="TreeGrafter"/>
</dbReference>
<evidence type="ECO:0000256" key="2">
    <source>
        <dbReference type="ARBA" id="ARBA00022505"/>
    </source>
</evidence>
<dbReference type="OrthoDB" id="9795587at2"/>
<keyword evidence="2" id="KW-0500">Molybdenum</keyword>
<dbReference type="GO" id="GO:0006790">
    <property type="term" value="P:sulfur compound metabolic process"/>
    <property type="evidence" value="ECO:0007669"/>
    <property type="project" value="TreeGrafter"/>
</dbReference>
<comment type="caution">
    <text evidence="7">The sequence shown here is derived from an EMBL/GenBank/DDBJ whole genome shotgun (WGS) entry which is preliminary data.</text>
</comment>
<dbReference type="InterPro" id="IPR036374">
    <property type="entry name" value="OxRdtase_Mopterin-bd_sf"/>
</dbReference>
<evidence type="ECO:0000313" key="8">
    <source>
        <dbReference type="Proteomes" id="UP000321201"/>
    </source>
</evidence>
<dbReference type="Gene3D" id="2.60.40.650">
    <property type="match status" value="1"/>
</dbReference>
<dbReference type="InterPro" id="IPR000572">
    <property type="entry name" value="OxRdtase_Mopterin-bd_dom"/>
</dbReference>
<evidence type="ECO:0000259" key="6">
    <source>
        <dbReference type="Pfam" id="PF03404"/>
    </source>
</evidence>
<dbReference type="InterPro" id="IPR014756">
    <property type="entry name" value="Ig_E-set"/>
</dbReference>
<dbReference type="GO" id="GO:0030151">
    <property type="term" value="F:molybdenum ion binding"/>
    <property type="evidence" value="ECO:0007669"/>
    <property type="project" value="InterPro"/>
</dbReference>
<dbReference type="InterPro" id="IPR008335">
    <property type="entry name" value="Mopterin_OxRdtase_euk"/>
</dbReference>
<dbReference type="Gene3D" id="3.90.420.10">
    <property type="entry name" value="Oxidoreductase, molybdopterin-binding domain"/>
    <property type="match status" value="1"/>
</dbReference>
<dbReference type="Pfam" id="PF00174">
    <property type="entry name" value="Oxidored_molyb"/>
    <property type="match status" value="1"/>
</dbReference>